<dbReference type="EMBL" id="QGKV02000649">
    <property type="protein sequence ID" value="KAF3582421.1"/>
    <property type="molecule type" value="Genomic_DNA"/>
</dbReference>
<organism evidence="1 2">
    <name type="scientific">Brassica cretica</name>
    <name type="common">Mustard</name>
    <dbReference type="NCBI Taxonomy" id="69181"/>
    <lineage>
        <taxon>Eukaryota</taxon>
        <taxon>Viridiplantae</taxon>
        <taxon>Streptophyta</taxon>
        <taxon>Embryophyta</taxon>
        <taxon>Tracheophyta</taxon>
        <taxon>Spermatophyta</taxon>
        <taxon>Magnoliopsida</taxon>
        <taxon>eudicotyledons</taxon>
        <taxon>Gunneridae</taxon>
        <taxon>Pentapetalae</taxon>
        <taxon>rosids</taxon>
        <taxon>malvids</taxon>
        <taxon>Brassicales</taxon>
        <taxon>Brassicaceae</taxon>
        <taxon>Brassiceae</taxon>
        <taxon>Brassica</taxon>
    </lineage>
</organism>
<keyword evidence="2" id="KW-1185">Reference proteome</keyword>
<accession>A0ABQ7DYL3</accession>
<dbReference type="PANTHER" id="PTHR36348:SF1">
    <property type="entry name" value="EXPRESSED PROTEIN"/>
    <property type="match status" value="1"/>
</dbReference>
<comment type="caution">
    <text evidence="1">The sequence shown here is derived from an EMBL/GenBank/DDBJ whole genome shotgun (WGS) entry which is preliminary data.</text>
</comment>
<evidence type="ECO:0000313" key="1">
    <source>
        <dbReference type="EMBL" id="KAF3582421.1"/>
    </source>
</evidence>
<reference evidence="1 2" key="1">
    <citation type="journal article" date="2020" name="BMC Genomics">
        <title>Intraspecific diversification of the crop wild relative Brassica cretica Lam. using demographic model selection.</title>
        <authorList>
            <person name="Kioukis A."/>
            <person name="Michalopoulou V.A."/>
            <person name="Briers L."/>
            <person name="Pirintsos S."/>
            <person name="Studholme D.J."/>
            <person name="Pavlidis P."/>
            <person name="Sarris P.F."/>
        </authorList>
    </citation>
    <scope>NUCLEOTIDE SEQUENCE [LARGE SCALE GENOMIC DNA]</scope>
    <source>
        <strain evidence="2">cv. PFS-1207/04</strain>
    </source>
</reference>
<protein>
    <submittedName>
        <fullName evidence="1">Uncharacterized protein</fullName>
    </submittedName>
</protein>
<proteinExistence type="predicted"/>
<dbReference type="Proteomes" id="UP000266723">
    <property type="component" value="Unassembled WGS sequence"/>
</dbReference>
<name>A0ABQ7DYL3_BRACR</name>
<dbReference type="PANTHER" id="PTHR36348">
    <property type="entry name" value="EXPRESSED PROTEIN"/>
    <property type="match status" value="1"/>
</dbReference>
<gene>
    <name evidence="1" type="ORF">DY000_02030213</name>
</gene>
<sequence>MSSSFLDVRQPVTSALLVRPETSSTDVLKGILRPVAEGVEEISWPPRDPEAINQMEKAKEDKDKPRLAAKLQKVLQLYAATVLSKRSYAKKGTFLKSLAHSKLPLSTNRISSRLHPITGNQVVKVDHFLETLIKCLFVQPYFPCSQSTQRSSHLVYYVFPAPEEQWNKFFLEGLTLGKSEITPEELSAVIKKQIERTLIRTKGGSYQQRILIEYLKGIESRANEII</sequence>
<evidence type="ECO:0000313" key="2">
    <source>
        <dbReference type="Proteomes" id="UP000266723"/>
    </source>
</evidence>